<sequence>MKWQIVFFGSFLPVFSLGDNPDTADYIAIRQTLSAYPFAIDSKNFDALTNFFTEDVIANYSTPINVLNGLNAVKTALSASLASVHTQHALTTQLINIDGPQTASSKTYFTASHFGLGVYEGEILTAWGRYEDGLIKTSEGWRVKTRTLVYMAPLIGNASIFGSQ</sequence>
<dbReference type="OrthoDB" id="2148716at2759"/>
<evidence type="ECO:0000313" key="3">
    <source>
        <dbReference type="EMBL" id="OCL11105.1"/>
    </source>
</evidence>
<dbReference type="Gene3D" id="3.10.450.50">
    <property type="match status" value="1"/>
</dbReference>
<gene>
    <name evidence="3" type="ORF">AOQ84DRAFT_353204</name>
</gene>
<dbReference type="InterPro" id="IPR037401">
    <property type="entry name" value="SnoaL-like"/>
</dbReference>
<dbReference type="Proteomes" id="UP000250140">
    <property type="component" value="Unassembled WGS sequence"/>
</dbReference>
<name>A0A8E2JVD9_9PEZI</name>
<evidence type="ECO:0000256" key="1">
    <source>
        <dbReference type="SAM" id="SignalP"/>
    </source>
</evidence>
<feature type="domain" description="SnoaL-like" evidence="2">
    <location>
        <begin position="23"/>
        <end position="147"/>
    </location>
</feature>
<reference evidence="3 4" key="1">
    <citation type="journal article" date="2016" name="Nat. Commun.">
        <title>Ectomycorrhizal ecology is imprinted in the genome of the dominant symbiotic fungus Cenococcum geophilum.</title>
        <authorList>
            <consortium name="DOE Joint Genome Institute"/>
            <person name="Peter M."/>
            <person name="Kohler A."/>
            <person name="Ohm R.A."/>
            <person name="Kuo A."/>
            <person name="Krutzmann J."/>
            <person name="Morin E."/>
            <person name="Arend M."/>
            <person name="Barry K.W."/>
            <person name="Binder M."/>
            <person name="Choi C."/>
            <person name="Clum A."/>
            <person name="Copeland A."/>
            <person name="Grisel N."/>
            <person name="Haridas S."/>
            <person name="Kipfer T."/>
            <person name="LaButti K."/>
            <person name="Lindquist E."/>
            <person name="Lipzen A."/>
            <person name="Maire R."/>
            <person name="Meier B."/>
            <person name="Mihaltcheva S."/>
            <person name="Molinier V."/>
            <person name="Murat C."/>
            <person name="Poggeler S."/>
            <person name="Quandt C.A."/>
            <person name="Sperisen C."/>
            <person name="Tritt A."/>
            <person name="Tisserant E."/>
            <person name="Crous P.W."/>
            <person name="Henrissat B."/>
            <person name="Nehls U."/>
            <person name="Egli S."/>
            <person name="Spatafora J.W."/>
            <person name="Grigoriev I.V."/>
            <person name="Martin F.M."/>
        </authorList>
    </citation>
    <scope>NUCLEOTIDE SEQUENCE [LARGE SCALE GENOMIC DNA]</scope>
    <source>
        <strain evidence="3 4">CBS 207.34</strain>
    </source>
</reference>
<keyword evidence="1" id="KW-0732">Signal</keyword>
<dbReference type="SUPFAM" id="SSF54427">
    <property type="entry name" value="NTF2-like"/>
    <property type="match status" value="1"/>
</dbReference>
<evidence type="ECO:0000313" key="4">
    <source>
        <dbReference type="Proteomes" id="UP000250140"/>
    </source>
</evidence>
<evidence type="ECO:0000259" key="2">
    <source>
        <dbReference type="Pfam" id="PF13577"/>
    </source>
</evidence>
<organism evidence="3 4">
    <name type="scientific">Glonium stellatum</name>
    <dbReference type="NCBI Taxonomy" id="574774"/>
    <lineage>
        <taxon>Eukaryota</taxon>
        <taxon>Fungi</taxon>
        <taxon>Dikarya</taxon>
        <taxon>Ascomycota</taxon>
        <taxon>Pezizomycotina</taxon>
        <taxon>Dothideomycetes</taxon>
        <taxon>Pleosporomycetidae</taxon>
        <taxon>Gloniales</taxon>
        <taxon>Gloniaceae</taxon>
        <taxon>Glonium</taxon>
    </lineage>
</organism>
<dbReference type="CDD" id="cd00531">
    <property type="entry name" value="NTF2_like"/>
    <property type="match status" value="1"/>
</dbReference>
<proteinExistence type="predicted"/>
<dbReference type="Pfam" id="PF13577">
    <property type="entry name" value="SnoaL_4"/>
    <property type="match status" value="1"/>
</dbReference>
<dbReference type="EMBL" id="KV749117">
    <property type="protein sequence ID" value="OCL11105.1"/>
    <property type="molecule type" value="Genomic_DNA"/>
</dbReference>
<keyword evidence="4" id="KW-1185">Reference proteome</keyword>
<accession>A0A8E2JVD9</accession>
<dbReference type="InterPro" id="IPR032710">
    <property type="entry name" value="NTF2-like_dom_sf"/>
</dbReference>
<dbReference type="AlphaFoldDB" id="A0A8E2JVD9"/>
<protein>
    <recommendedName>
        <fullName evidence="2">SnoaL-like domain-containing protein</fullName>
    </recommendedName>
</protein>
<feature type="chain" id="PRO_5034258411" description="SnoaL-like domain-containing protein" evidence="1">
    <location>
        <begin position="19"/>
        <end position="164"/>
    </location>
</feature>
<feature type="signal peptide" evidence="1">
    <location>
        <begin position="1"/>
        <end position="18"/>
    </location>
</feature>